<gene>
    <name evidence="1" type="ORF">O1611_g9283</name>
</gene>
<organism evidence="1 2">
    <name type="scientific">Lasiodiplodia mahajangana</name>
    <dbReference type="NCBI Taxonomy" id="1108764"/>
    <lineage>
        <taxon>Eukaryota</taxon>
        <taxon>Fungi</taxon>
        <taxon>Dikarya</taxon>
        <taxon>Ascomycota</taxon>
        <taxon>Pezizomycotina</taxon>
        <taxon>Dothideomycetes</taxon>
        <taxon>Dothideomycetes incertae sedis</taxon>
        <taxon>Botryosphaeriales</taxon>
        <taxon>Botryosphaeriaceae</taxon>
        <taxon>Lasiodiplodia</taxon>
    </lineage>
</organism>
<evidence type="ECO:0000313" key="1">
    <source>
        <dbReference type="EMBL" id="KAJ8124357.1"/>
    </source>
</evidence>
<sequence length="186" mass="20007">MADVDESRLQFARSNGYATAIYAVNPNRGATIQEKLSIAKDTAERISSATWDNSEAVGRLDATFECTGVESCIQAAVYATKPGGAVILVGLGVPNHIIPVSEMMKNEISLIPNWRYAHTYPRAIEIATASVTGAAANGTKLPDIRKLITHRFYGISSVEAGMKIAQRTKDGNDEVVIKVVIDSEIP</sequence>
<dbReference type="Proteomes" id="UP001153332">
    <property type="component" value="Unassembled WGS sequence"/>
</dbReference>
<accession>A0ACC2JA28</accession>
<name>A0ACC2JA28_9PEZI</name>
<reference evidence="1" key="1">
    <citation type="submission" date="2022-12" db="EMBL/GenBank/DDBJ databases">
        <title>Genome Sequence of Lasiodiplodia mahajangana.</title>
        <authorList>
            <person name="Buettner E."/>
        </authorList>
    </citation>
    <scope>NUCLEOTIDE SEQUENCE</scope>
    <source>
        <strain evidence="1">VT137</strain>
    </source>
</reference>
<keyword evidence="2" id="KW-1185">Reference proteome</keyword>
<protein>
    <submittedName>
        <fullName evidence="1">Uncharacterized protein</fullName>
    </submittedName>
</protein>
<evidence type="ECO:0000313" key="2">
    <source>
        <dbReference type="Proteomes" id="UP001153332"/>
    </source>
</evidence>
<proteinExistence type="predicted"/>
<dbReference type="EMBL" id="JAPUUL010003091">
    <property type="protein sequence ID" value="KAJ8124357.1"/>
    <property type="molecule type" value="Genomic_DNA"/>
</dbReference>
<comment type="caution">
    <text evidence="1">The sequence shown here is derived from an EMBL/GenBank/DDBJ whole genome shotgun (WGS) entry which is preliminary data.</text>
</comment>